<dbReference type="OrthoDB" id="8814030at2"/>
<gene>
    <name evidence="1" type="ORF">SAMN04489707_1001164</name>
</gene>
<dbReference type="RefSeq" id="WP_054255466.1">
    <property type="nucleotide sequence ID" value="NZ_CYIG01000007.1"/>
</dbReference>
<dbReference type="Proteomes" id="UP000183656">
    <property type="component" value="Unassembled WGS sequence"/>
</dbReference>
<reference evidence="1 2" key="1">
    <citation type="submission" date="2016-10" db="EMBL/GenBank/DDBJ databases">
        <authorList>
            <person name="de Groot N.N."/>
        </authorList>
    </citation>
    <scope>NUCLEOTIDE SEQUENCE [LARGE SCALE GENOMIC DNA]</scope>
    <source>
        <strain evidence="1 2">R-24608</strain>
    </source>
</reference>
<keyword evidence="2" id="KW-1185">Reference proteome</keyword>
<proteinExistence type="predicted"/>
<dbReference type="AlphaFoldDB" id="A0A1I7F4I9"/>
<sequence>MSNVIQLPVNRVMAEADYRRPPLAWITRRARRLERAFNVSRRVAVAEAIENYFMFTRMHRERVLTLIQGGQFHV</sequence>
<dbReference type="EMBL" id="FPBX01000001">
    <property type="protein sequence ID" value="SFU31025.1"/>
    <property type="molecule type" value="Genomic_DNA"/>
</dbReference>
<protein>
    <submittedName>
        <fullName evidence="1">Uncharacterized protein</fullName>
    </submittedName>
</protein>
<name>A0A1I7F4I9_9BURK</name>
<dbReference type="STRING" id="343013.SAMN04489707_1001164"/>
<organism evidence="1 2">
    <name type="scientific">Paenacidovorax caeni</name>
    <dbReference type="NCBI Taxonomy" id="343013"/>
    <lineage>
        <taxon>Bacteria</taxon>
        <taxon>Pseudomonadati</taxon>
        <taxon>Pseudomonadota</taxon>
        <taxon>Betaproteobacteria</taxon>
        <taxon>Burkholderiales</taxon>
        <taxon>Comamonadaceae</taxon>
        <taxon>Paenacidovorax</taxon>
    </lineage>
</organism>
<accession>A0A1I7F4I9</accession>
<evidence type="ECO:0000313" key="2">
    <source>
        <dbReference type="Proteomes" id="UP000183656"/>
    </source>
</evidence>
<evidence type="ECO:0000313" key="1">
    <source>
        <dbReference type="EMBL" id="SFU31025.1"/>
    </source>
</evidence>